<keyword evidence="8" id="KW-1185">Reference proteome</keyword>
<protein>
    <recommendedName>
        <fullName evidence="9">Transmembrane protein 199</fullName>
    </recommendedName>
</protein>
<evidence type="ECO:0000256" key="2">
    <source>
        <dbReference type="ARBA" id="ARBA00022692"/>
    </source>
</evidence>
<evidence type="ECO:0000256" key="3">
    <source>
        <dbReference type="ARBA" id="ARBA00022824"/>
    </source>
</evidence>
<dbReference type="EnsemblMetazoa" id="XM_024230517.1">
    <property type="protein sequence ID" value="XP_024086285.1"/>
    <property type="gene ID" value="LOC106668399"/>
</dbReference>
<dbReference type="EnsemblMetazoa" id="XM_014397092.2">
    <property type="protein sequence ID" value="XP_014252578.1"/>
    <property type="gene ID" value="LOC106668399"/>
</dbReference>
<dbReference type="RefSeq" id="XP_014252578.1">
    <property type="nucleotide sequence ID" value="XM_014397092.2"/>
</dbReference>
<accession>A0A8I6RWD4</accession>
<feature type="transmembrane region" description="Helical" evidence="6">
    <location>
        <begin position="164"/>
        <end position="187"/>
    </location>
</feature>
<keyword evidence="5 6" id="KW-0472">Membrane</keyword>
<dbReference type="OrthoDB" id="19981at2759"/>
<sequence>MTVSNQDFQLKVTINKQLIEAFNKCMSESEGIPPNIKECMKDKDFAKFQDLEWLFTKTKHETGKFHELITGSEILLPKPAEIPRNPELEARVKRLRAEQDERDYKKMTKNVDNVRVRHPEDSIKYQVDQMNKQLIAVAQFVFSVIAGFVFGFLGIELIVGDLEFGFRLLLGVIFALIIALAEIYFLAKKLAEDLEPLEKPKLKPHMD</sequence>
<evidence type="ECO:0008006" key="9">
    <source>
        <dbReference type="Google" id="ProtNLM"/>
    </source>
</evidence>
<evidence type="ECO:0000256" key="6">
    <source>
        <dbReference type="SAM" id="Phobius"/>
    </source>
</evidence>
<dbReference type="Pfam" id="PF11712">
    <property type="entry name" value="Vma12"/>
    <property type="match status" value="1"/>
</dbReference>
<dbReference type="GO" id="GO:0005789">
    <property type="term" value="C:endoplasmic reticulum membrane"/>
    <property type="evidence" value="ECO:0007669"/>
    <property type="project" value="UniProtKB-SubCell"/>
</dbReference>
<keyword evidence="4 6" id="KW-1133">Transmembrane helix</keyword>
<evidence type="ECO:0000313" key="8">
    <source>
        <dbReference type="Proteomes" id="UP000494040"/>
    </source>
</evidence>
<dbReference type="PANTHER" id="PTHR31394:SF1">
    <property type="entry name" value="TRANSMEMBRANE PROTEIN 199"/>
    <property type="match status" value="1"/>
</dbReference>
<proteinExistence type="predicted"/>
<dbReference type="GeneID" id="106668399"/>
<reference evidence="7" key="1">
    <citation type="submission" date="2022-01" db="UniProtKB">
        <authorList>
            <consortium name="EnsemblMetazoa"/>
        </authorList>
    </citation>
    <scope>IDENTIFICATION</scope>
</reference>
<dbReference type="OMA" id="RMTRNVN"/>
<evidence type="ECO:0000313" key="7">
    <source>
        <dbReference type="EnsemblMetazoa" id="XP_014252578.1"/>
    </source>
</evidence>
<dbReference type="AlphaFoldDB" id="A0A8I6RWD4"/>
<feature type="transmembrane region" description="Helical" evidence="6">
    <location>
        <begin position="134"/>
        <end position="158"/>
    </location>
</feature>
<evidence type="ECO:0000256" key="4">
    <source>
        <dbReference type="ARBA" id="ARBA00022989"/>
    </source>
</evidence>
<comment type="subcellular location">
    <subcellularLocation>
        <location evidence="1">Endoplasmic reticulum membrane</location>
        <topology evidence="1">Multi-pass membrane protein</topology>
    </subcellularLocation>
</comment>
<keyword evidence="2 6" id="KW-0812">Transmembrane</keyword>
<name>A0A8I6RWD4_CIMLE</name>
<evidence type="ECO:0000256" key="1">
    <source>
        <dbReference type="ARBA" id="ARBA00004477"/>
    </source>
</evidence>
<dbReference type="PANTHER" id="PTHR31394">
    <property type="entry name" value="TRANSMEMBRANE PROTEIN 199"/>
    <property type="match status" value="1"/>
</dbReference>
<keyword evidence="3" id="KW-0256">Endoplasmic reticulum</keyword>
<dbReference type="GO" id="GO:0070072">
    <property type="term" value="P:vacuolar proton-transporting V-type ATPase complex assembly"/>
    <property type="evidence" value="ECO:0007669"/>
    <property type="project" value="InterPro"/>
</dbReference>
<dbReference type="Proteomes" id="UP000494040">
    <property type="component" value="Unassembled WGS sequence"/>
</dbReference>
<dbReference type="InterPro" id="IPR021013">
    <property type="entry name" value="ATPase_Vma12"/>
</dbReference>
<dbReference type="KEGG" id="clec:106668399"/>
<organism evidence="7 8">
    <name type="scientific">Cimex lectularius</name>
    <name type="common">Bed bug</name>
    <name type="synonym">Acanthia lectularia</name>
    <dbReference type="NCBI Taxonomy" id="79782"/>
    <lineage>
        <taxon>Eukaryota</taxon>
        <taxon>Metazoa</taxon>
        <taxon>Ecdysozoa</taxon>
        <taxon>Arthropoda</taxon>
        <taxon>Hexapoda</taxon>
        <taxon>Insecta</taxon>
        <taxon>Pterygota</taxon>
        <taxon>Neoptera</taxon>
        <taxon>Paraneoptera</taxon>
        <taxon>Hemiptera</taxon>
        <taxon>Heteroptera</taxon>
        <taxon>Panheteroptera</taxon>
        <taxon>Cimicomorpha</taxon>
        <taxon>Cimicidae</taxon>
        <taxon>Cimex</taxon>
    </lineage>
</organism>
<dbReference type="RefSeq" id="XP_024086285.1">
    <property type="nucleotide sequence ID" value="XM_024230517.1"/>
</dbReference>
<evidence type="ECO:0000256" key="5">
    <source>
        <dbReference type="ARBA" id="ARBA00023136"/>
    </source>
</evidence>